<evidence type="ECO:0000256" key="9">
    <source>
        <dbReference type="ARBA" id="ARBA00023160"/>
    </source>
</evidence>
<keyword evidence="5" id="KW-0547">Nucleotide-binding</keyword>
<dbReference type="AlphaFoldDB" id="A0A0R2CAP5"/>
<dbReference type="Gene3D" id="3.90.226.10">
    <property type="entry name" value="2-enoyl-CoA Hydratase, Chain A, domain 1"/>
    <property type="match status" value="1"/>
</dbReference>
<evidence type="ECO:0000313" key="13">
    <source>
        <dbReference type="Proteomes" id="UP000051576"/>
    </source>
</evidence>
<dbReference type="EMBL" id="AYYX01000018">
    <property type="protein sequence ID" value="KRM88894.1"/>
    <property type="molecule type" value="Genomic_DNA"/>
</dbReference>
<evidence type="ECO:0000313" key="12">
    <source>
        <dbReference type="EMBL" id="KRM88894.1"/>
    </source>
</evidence>
<keyword evidence="8" id="KW-0443">Lipid metabolism</keyword>
<keyword evidence="9" id="KW-0275">Fatty acid biosynthesis</keyword>
<dbReference type="GO" id="GO:0005524">
    <property type="term" value="F:ATP binding"/>
    <property type="evidence" value="ECO:0007669"/>
    <property type="project" value="UniProtKB-KW"/>
</dbReference>
<evidence type="ECO:0000256" key="6">
    <source>
        <dbReference type="ARBA" id="ARBA00022832"/>
    </source>
</evidence>
<dbReference type="PANTHER" id="PTHR42853">
    <property type="entry name" value="ACETYL-COENZYME A CARBOXYLASE CARBOXYL TRANSFERASE SUBUNIT ALPHA"/>
    <property type="match status" value="1"/>
</dbReference>
<evidence type="ECO:0000256" key="3">
    <source>
        <dbReference type="ARBA" id="ARBA00022516"/>
    </source>
</evidence>
<dbReference type="PATRIC" id="fig|1133569.4.peg.657"/>
<dbReference type="InterPro" id="IPR029045">
    <property type="entry name" value="ClpP/crotonase-like_dom_sf"/>
</dbReference>
<accession>A0A0R2CAP5</accession>
<comment type="caution">
    <text evidence="12">The sequence shown here is derived from an EMBL/GenBank/DDBJ whole genome shotgun (WGS) entry which is preliminary data.</text>
</comment>
<dbReference type="InterPro" id="IPR011763">
    <property type="entry name" value="COA_CT_C"/>
</dbReference>
<protein>
    <recommendedName>
        <fullName evidence="2">acetyl-CoA carboxytransferase</fullName>
        <ecNumber evidence="2">2.1.3.15</ecNumber>
    </recommendedName>
</protein>
<feature type="domain" description="CoA carboxyltransferase C-terminal" evidence="11">
    <location>
        <begin position="4"/>
        <end position="254"/>
    </location>
</feature>
<keyword evidence="6" id="KW-0276">Fatty acid metabolism</keyword>
<keyword evidence="4 12" id="KW-0808">Transferase</keyword>
<evidence type="ECO:0000256" key="10">
    <source>
        <dbReference type="ARBA" id="ARBA00049152"/>
    </source>
</evidence>
<reference evidence="12 13" key="1">
    <citation type="journal article" date="2015" name="Genome Announc.">
        <title>Expanding the biotechnology potential of lactobacilli through comparative genomics of 213 strains and associated genera.</title>
        <authorList>
            <person name="Sun Z."/>
            <person name="Harris H.M."/>
            <person name="McCann A."/>
            <person name="Guo C."/>
            <person name="Argimon S."/>
            <person name="Zhang W."/>
            <person name="Yang X."/>
            <person name="Jeffery I.B."/>
            <person name="Cooney J.C."/>
            <person name="Kagawa T.F."/>
            <person name="Liu W."/>
            <person name="Song Y."/>
            <person name="Salvetti E."/>
            <person name="Wrobel A."/>
            <person name="Rasinkangas P."/>
            <person name="Parkhill J."/>
            <person name="Rea M.C."/>
            <person name="O'Sullivan O."/>
            <person name="Ritari J."/>
            <person name="Douillard F.P."/>
            <person name="Paul Ross R."/>
            <person name="Yang R."/>
            <person name="Briner A.E."/>
            <person name="Felis G.E."/>
            <person name="de Vos W.M."/>
            <person name="Barrangou R."/>
            <person name="Klaenhammer T.R."/>
            <person name="Caufield P.W."/>
            <person name="Cui Y."/>
            <person name="Zhang H."/>
            <person name="O'Toole P.W."/>
        </authorList>
    </citation>
    <scope>NUCLEOTIDE SEQUENCE [LARGE SCALE GENOMIC DNA]</scope>
    <source>
        <strain evidence="12 13">DSM 20605</strain>
    </source>
</reference>
<evidence type="ECO:0000256" key="2">
    <source>
        <dbReference type="ARBA" id="ARBA00011883"/>
    </source>
</evidence>
<sequence length="274" mass="30414">MAARISSKEGQLMSGLLDHKKTAAEIVKLARSDDKVSVKFLLTEIFQDFIEFHGDRVYGDDPAIIGGLAYLNQQPVTVISTNKGQTTKEKLASHFGCPEPAGYRKALRLAQQAAKFKRPVIFLVNTAGAYPGRSAEENGQGEAIAKNLYEFSKLPVPIVSIIYGEGGSGGALALACGDRVWMLENSTYSVLSPEGFAAILWKDSSRADQAAEILQLTPEKLLRQQVIEGIIPESHSKYRLVKAIKRVLLQEIDQLQQMTTDELLEKRRMRYRKF</sequence>
<evidence type="ECO:0000256" key="5">
    <source>
        <dbReference type="ARBA" id="ARBA00022741"/>
    </source>
</evidence>
<dbReference type="InterPro" id="IPR001095">
    <property type="entry name" value="Acetyl_CoA_COase_a_su"/>
</dbReference>
<dbReference type="PRINTS" id="PR01069">
    <property type="entry name" value="ACCCTRFRASEA"/>
</dbReference>
<keyword evidence="13" id="KW-1185">Reference proteome</keyword>
<dbReference type="GO" id="GO:2001295">
    <property type="term" value="P:malonyl-CoA biosynthetic process"/>
    <property type="evidence" value="ECO:0007669"/>
    <property type="project" value="UniProtKB-UniPathway"/>
</dbReference>
<dbReference type="PANTHER" id="PTHR42853:SF3">
    <property type="entry name" value="ACETYL-COENZYME A CARBOXYLASE CARBOXYL TRANSFERASE SUBUNIT ALPHA, CHLOROPLASTIC"/>
    <property type="match status" value="1"/>
</dbReference>
<comment type="pathway">
    <text evidence="1">Lipid metabolism; malonyl-CoA biosynthesis; malonyl-CoA from acetyl-CoA: step 1/1.</text>
</comment>
<name>A0A0R2CAP5_9LACO</name>
<dbReference type="GO" id="GO:0016743">
    <property type="term" value="F:carboxyl- or carbamoyltransferase activity"/>
    <property type="evidence" value="ECO:0007669"/>
    <property type="project" value="InterPro"/>
</dbReference>
<evidence type="ECO:0000256" key="7">
    <source>
        <dbReference type="ARBA" id="ARBA00022840"/>
    </source>
</evidence>
<proteinExistence type="predicted"/>
<dbReference type="GO" id="GO:0006633">
    <property type="term" value="P:fatty acid biosynthetic process"/>
    <property type="evidence" value="ECO:0007669"/>
    <property type="project" value="UniProtKB-KW"/>
</dbReference>
<comment type="catalytic activity">
    <reaction evidence="10">
        <text>N(6)-carboxybiotinyl-L-lysyl-[protein] + acetyl-CoA = N(6)-biotinyl-L-lysyl-[protein] + malonyl-CoA</text>
        <dbReference type="Rhea" id="RHEA:54728"/>
        <dbReference type="Rhea" id="RHEA-COMP:10505"/>
        <dbReference type="Rhea" id="RHEA-COMP:10506"/>
        <dbReference type="ChEBI" id="CHEBI:57288"/>
        <dbReference type="ChEBI" id="CHEBI:57384"/>
        <dbReference type="ChEBI" id="CHEBI:83144"/>
        <dbReference type="ChEBI" id="CHEBI:83145"/>
        <dbReference type="EC" id="2.1.3.15"/>
    </reaction>
</comment>
<evidence type="ECO:0000256" key="4">
    <source>
        <dbReference type="ARBA" id="ARBA00022679"/>
    </source>
</evidence>
<evidence type="ECO:0000259" key="11">
    <source>
        <dbReference type="PROSITE" id="PS50989"/>
    </source>
</evidence>
<keyword evidence="3" id="KW-0444">Lipid biosynthesis</keyword>
<dbReference type="GO" id="GO:0003989">
    <property type="term" value="F:acetyl-CoA carboxylase activity"/>
    <property type="evidence" value="ECO:0007669"/>
    <property type="project" value="InterPro"/>
</dbReference>
<gene>
    <name evidence="12" type="ORF">FD21_GL000613</name>
</gene>
<dbReference type="EC" id="2.1.3.15" evidence="2"/>
<dbReference type="GO" id="GO:0009317">
    <property type="term" value="C:acetyl-CoA carboxylase complex"/>
    <property type="evidence" value="ECO:0007669"/>
    <property type="project" value="InterPro"/>
</dbReference>
<dbReference type="eggNOG" id="COG0825">
    <property type="taxonomic scope" value="Bacteria"/>
</dbReference>
<dbReference type="STRING" id="1133569.FD21_GL000613"/>
<evidence type="ECO:0000256" key="8">
    <source>
        <dbReference type="ARBA" id="ARBA00023098"/>
    </source>
</evidence>
<dbReference type="Proteomes" id="UP000051576">
    <property type="component" value="Unassembled WGS sequence"/>
</dbReference>
<evidence type="ECO:0000256" key="1">
    <source>
        <dbReference type="ARBA" id="ARBA00004956"/>
    </source>
</evidence>
<organism evidence="12 13">
    <name type="scientific">Liquorilactobacillus vini DSM 20605</name>
    <dbReference type="NCBI Taxonomy" id="1133569"/>
    <lineage>
        <taxon>Bacteria</taxon>
        <taxon>Bacillati</taxon>
        <taxon>Bacillota</taxon>
        <taxon>Bacilli</taxon>
        <taxon>Lactobacillales</taxon>
        <taxon>Lactobacillaceae</taxon>
        <taxon>Liquorilactobacillus</taxon>
    </lineage>
</organism>
<dbReference type="Pfam" id="PF03255">
    <property type="entry name" value="ACCA"/>
    <property type="match status" value="1"/>
</dbReference>
<dbReference type="UniPathway" id="UPA00655">
    <property type="reaction ID" value="UER00711"/>
</dbReference>
<dbReference type="PROSITE" id="PS50989">
    <property type="entry name" value="COA_CT_CTER"/>
    <property type="match status" value="1"/>
</dbReference>
<keyword evidence="7" id="KW-0067">ATP-binding</keyword>
<dbReference type="SUPFAM" id="SSF52096">
    <property type="entry name" value="ClpP/crotonase"/>
    <property type="match status" value="1"/>
</dbReference>
<dbReference type="NCBIfam" id="NF041504">
    <property type="entry name" value="AccA_sub"/>
    <property type="match status" value="1"/>
</dbReference>